<evidence type="ECO:0000256" key="2">
    <source>
        <dbReference type="ARBA" id="ARBA00008912"/>
    </source>
</evidence>
<dbReference type="EMBL" id="KZ819664">
    <property type="protein sequence ID" value="PWN29021.1"/>
    <property type="molecule type" value="Genomic_DNA"/>
</dbReference>
<dbReference type="FunFam" id="2.40.50.140:FF:000436">
    <property type="entry name" value="DNA-directed RNA polymerases I, II, and III subunit RPABC3"/>
    <property type="match status" value="1"/>
</dbReference>
<dbReference type="InterPro" id="IPR012340">
    <property type="entry name" value="NA-bd_OB-fold"/>
</dbReference>
<dbReference type="SUPFAM" id="SSF50249">
    <property type="entry name" value="Nucleic acid-binding proteins"/>
    <property type="match status" value="1"/>
</dbReference>
<protein>
    <recommendedName>
        <fullName evidence="4">DNA-directed RNA polymerases I, II, and III subunit RPABC3</fullName>
    </recommendedName>
</protein>
<dbReference type="SMART" id="SM00658">
    <property type="entry name" value="RPOL8c"/>
    <property type="match status" value="1"/>
</dbReference>
<keyword evidence="3 4" id="KW-0539">Nucleus</keyword>
<proteinExistence type="inferred from homology"/>
<dbReference type="OrthoDB" id="20018at2759"/>
<dbReference type="PIRSF" id="PIRSF000779">
    <property type="entry name" value="RNA_pol_Rpb8"/>
    <property type="match status" value="1"/>
</dbReference>
<evidence type="ECO:0000256" key="3">
    <source>
        <dbReference type="ARBA" id="ARBA00023242"/>
    </source>
</evidence>
<dbReference type="GO" id="GO:0006351">
    <property type="term" value="P:DNA-templated transcription"/>
    <property type="evidence" value="ECO:0007669"/>
    <property type="project" value="UniProtKB-UniRule"/>
</dbReference>
<accession>A0A316UXK3</accession>
<gene>
    <name evidence="5" type="ORF">BDZ90DRAFT_218307</name>
</gene>
<dbReference type="STRING" id="1569628.A0A316UXK3"/>
<evidence type="ECO:0000256" key="1">
    <source>
        <dbReference type="ARBA" id="ARBA00004123"/>
    </source>
</evidence>
<dbReference type="GO" id="GO:0005736">
    <property type="term" value="C:RNA polymerase I complex"/>
    <property type="evidence" value="ECO:0007669"/>
    <property type="project" value="TreeGrafter"/>
</dbReference>
<dbReference type="AlphaFoldDB" id="A0A316UXK3"/>
<dbReference type="PANTHER" id="PTHR10917:SF0">
    <property type="entry name" value="DNA-DIRECTED RNA POLYMERASES I, II, AND III SUBUNIT RPABC3"/>
    <property type="match status" value="1"/>
</dbReference>
<dbReference type="Proteomes" id="UP000245884">
    <property type="component" value="Unassembled WGS sequence"/>
</dbReference>
<dbReference type="Pfam" id="PF03870">
    <property type="entry name" value="RNA_pol_Rpb8"/>
    <property type="match status" value="1"/>
</dbReference>
<evidence type="ECO:0000256" key="4">
    <source>
        <dbReference type="PIRNR" id="PIRNR000779"/>
    </source>
</evidence>
<dbReference type="InterPro" id="IPR005570">
    <property type="entry name" value="RPABC3"/>
</dbReference>
<dbReference type="GO" id="GO:0005665">
    <property type="term" value="C:RNA polymerase II, core complex"/>
    <property type="evidence" value="ECO:0007669"/>
    <property type="project" value="UniProtKB-UniRule"/>
</dbReference>
<name>A0A316UXK3_9BASI</name>
<comment type="function">
    <text evidence="4">DNA-dependent RNA polymerase catalyzes the transcription of DNA into RNA using the four ribonucleoside triphosphates as substrates. Common component of RNA polymerases I, II and III which synthesize ribosomal RNA precursors, mRNA precursors and many functional non-coding RNAs, and small RNAs, such as 5S rRNA and tRNAs, respectively.</text>
</comment>
<dbReference type="GeneID" id="37026184"/>
<evidence type="ECO:0000313" key="6">
    <source>
        <dbReference type="Proteomes" id="UP000245884"/>
    </source>
</evidence>
<comment type="similarity">
    <text evidence="2 4">Belongs to the eukaryotic RPB8 RNA polymerase subunit family.</text>
</comment>
<keyword evidence="6" id="KW-1185">Reference proteome</keyword>
<dbReference type="GO" id="GO:0003899">
    <property type="term" value="F:DNA-directed RNA polymerase activity"/>
    <property type="evidence" value="ECO:0007669"/>
    <property type="project" value="UniProtKB-UniRule"/>
</dbReference>
<comment type="subcellular location">
    <subcellularLocation>
        <location evidence="1">Nucleus</location>
    </subcellularLocation>
</comment>
<dbReference type="GO" id="GO:0005666">
    <property type="term" value="C:RNA polymerase III complex"/>
    <property type="evidence" value="ECO:0007669"/>
    <property type="project" value="TreeGrafter"/>
</dbReference>
<reference evidence="5 6" key="1">
    <citation type="journal article" date="2018" name="Mol. Biol. Evol.">
        <title>Broad Genomic Sampling Reveals a Smut Pathogenic Ancestry of the Fungal Clade Ustilaginomycotina.</title>
        <authorList>
            <person name="Kijpornyongpan T."/>
            <person name="Mondo S.J."/>
            <person name="Barry K."/>
            <person name="Sandor L."/>
            <person name="Lee J."/>
            <person name="Lipzen A."/>
            <person name="Pangilinan J."/>
            <person name="LaButti K."/>
            <person name="Hainaut M."/>
            <person name="Henrissat B."/>
            <person name="Grigoriev I.V."/>
            <person name="Spatafora J.W."/>
            <person name="Aime M.C."/>
        </authorList>
    </citation>
    <scope>NUCLEOTIDE SEQUENCE [LARGE SCALE GENOMIC DNA]</scope>
    <source>
        <strain evidence="5 6">MCA 5214</strain>
    </source>
</reference>
<evidence type="ECO:0000313" key="5">
    <source>
        <dbReference type="EMBL" id="PWN29021.1"/>
    </source>
</evidence>
<dbReference type="PANTHER" id="PTHR10917">
    <property type="entry name" value="DNA-DIRECTED RNA POLYMERASES I, II, AND III SUBUNIT RPABC3"/>
    <property type="match status" value="1"/>
</dbReference>
<sequence>MSQAVLFDAQFQVKAIDPDGKKFDRVSRIVASSTTLEMDLSLDVATDIYPISPSQSFSLQLVSTLHPSGGEEGATQTTAANGKEVWRDGAGGLAEDWDYVMYGKIYKYDEGASSDTVTVYGSFGGLLMALTGNYRHLSNVTIGNNVYLLVR</sequence>
<dbReference type="Gene3D" id="2.40.50.140">
    <property type="entry name" value="Nucleic acid-binding proteins"/>
    <property type="match status" value="1"/>
</dbReference>
<dbReference type="RefSeq" id="XP_025363633.1">
    <property type="nucleotide sequence ID" value="XM_025504361.1"/>
</dbReference>
<organism evidence="5 6">
    <name type="scientific">Jaminaea rosea</name>
    <dbReference type="NCBI Taxonomy" id="1569628"/>
    <lineage>
        <taxon>Eukaryota</taxon>
        <taxon>Fungi</taxon>
        <taxon>Dikarya</taxon>
        <taxon>Basidiomycota</taxon>
        <taxon>Ustilaginomycotina</taxon>
        <taxon>Exobasidiomycetes</taxon>
        <taxon>Microstromatales</taxon>
        <taxon>Microstromatales incertae sedis</taxon>
        <taxon>Jaminaea</taxon>
    </lineage>
</organism>